<keyword evidence="2" id="KW-1185">Reference proteome</keyword>
<gene>
    <name evidence="1" type="ORF">CROQUDRAFT_351198</name>
</gene>
<reference evidence="1" key="1">
    <citation type="submission" date="2013-11" db="EMBL/GenBank/DDBJ databases">
        <title>Genome sequence of the fusiform rust pathogen reveals effectors for host alternation and coevolution with pine.</title>
        <authorList>
            <consortium name="DOE Joint Genome Institute"/>
            <person name="Smith K."/>
            <person name="Pendleton A."/>
            <person name="Kubisiak T."/>
            <person name="Anderson C."/>
            <person name="Salamov A."/>
            <person name="Aerts A."/>
            <person name="Riley R."/>
            <person name="Clum A."/>
            <person name="Lindquist E."/>
            <person name="Ence D."/>
            <person name="Campbell M."/>
            <person name="Kronenberg Z."/>
            <person name="Feau N."/>
            <person name="Dhillon B."/>
            <person name="Hamelin R."/>
            <person name="Burleigh J."/>
            <person name="Smith J."/>
            <person name="Yandell M."/>
            <person name="Nelson C."/>
            <person name="Grigoriev I."/>
            <person name="Davis J."/>
        </authorList>
    </citation>
    <scope>NUCLEOTIDE SEQUENCE</scope>
    <source>
        <strain evidence="1">G11</strain>
    </source>
</reference>
<dbReference type="OrthoDB" id="2851338at2759"/>
<dbReference type="Proteomes" id="UP000886653">
    <property type="component" value="Unassembled WGS sequence"/>
</dbReference>
<dbReference type="AlphaFoldDB" id="A0A9P6NRY7"/>
<dbReference type="EMBL" id="MU167230">
    <property type="protein sequence ID" value="KAG0149148.1"/>
    <property type="molecule type" value="Genomic_DNA"/>
</dbReference>
<name>A0A9P6NRY7_9BASI</name>
<evidence type="ECO:0000313" key="2">
    <source>
        <dbReference type="Proteomes" id="UP000886653"/>
    </source>
</evidence>
<sequence>MTTPIKRPNHQAFLWVLTEPGQAVDLEEFHGKKTHQATLTTLKRWGDMVGSDWYNNEHVPLRMSSFPEFLTGARYLAIDSQQPTFSAFYNISSMSLFQQPNYTDLRVHRSSRHASLFNRIWLIVWSLSPQL</sequence>
<evidence type="ECO:0000313" key="1">
    <source>
        <dbReference type="EMBL" id="KAG0149148.1"/>
    </source>
</evidence>
<comment type="caution">
    <text evidence="1">The sequence shown here is derived from an EMBL/GenBank/DDBJ whole genome shotgun (WGS) entry which is preliminary data.</text>
</comment>
<organism evidence="1 2">
    <name type="scientific">Cronartium quercuum f. sp. fusiforme G11</name>
    <dbReference type="NCBI Taxonomy" id="708437"/>
    <lineage>
        <taxon>Eukaryota</taxon>
        <taxon>Fungi</taxon>
        <taxon>Dikarya</taxon>
        <taxon>Basidiomycota</taxon>
        <taxon>Pucciniomycotina</taxon>
        <taxon>Pucciniomycetes</taxon>
        <taxon>Pucciniales</taxon>
        <taxon>Coleosporiaceae</taxon>
        <taxon>Cronartium</taxon>
    </lineage>
</organism>
<accession>A0A9P6NRY7</accession>
<protein>
    <submittedName>
        <fullName evidence="1">Uncharacterized protein</fullName>
    </submittedName>
</protein>
<proteinExistence type="predicted"/>